<dbReference type="OrthoDB" id="6020543at2759"/>
<feature type="non-terminal residue" evidence="3">
    <location>
        <position position="110"/>
    </location>
</feature>
<dbReference type="Gene3D" id="2.170.140.10">
    <property type="entry name" value="Chitin binding domain"/>
    <property type="match status" value="1"/>
</dbReference>
<accession>A0A6V7HJK4</accession>
<dbReference type="AlphaFoldDB" id="A0A6V7HJK4"/>
<feature type="domain" description="Chitin-binding type-2" evidence="2">
    <location>
        <begin position="16"/>
        <end position="76"/>
    </location>
</feature>
<proteinExistence type="predicted"/>
<dbReference type="Proteomes" id="UP000752696">
    <property type="component" value="Unassembled WGS sequence"/>
</dbReference>
<feature type="non-terminal residue" evidence="3">
    <location>
        <position position="1"/>
    </location>
</feature>
<comment type="caution">
    <text evidence="3">The sequence shown here is derived from an EMBL/GenBank/DDBJ whole genome shotgun (WGS) entry which is preliminary data.</text>
</comment>
<sequence length="110" mass="11941">TFVAILATVAFAIAALPQCPQKNGQDVTLLPNPDDCSTFYYCDEGVPYLTKCSKGLEYDPKLRICDYPKENADCKRYPPTPPRSPSNPACGCSNKTTTQSCGCIPEITTP</sequence>
<dbReference type="InterPro" id="IPR036508">
    <property type="entry name" value="Chitin-bd_dom_sf"/>
</dbReference>
<evidence type="ECO:0000313" key="4">
    <source>
        <dbReference type="Proteomes" id="UP000752696"/>
    </source>
</evidence>
<evidence type="ECO:0000259" key="2">
    <source>
        <dbReference type="PROSITE" id="PS50940"/>
    </source>
</evidence>
<dbReference type="GO" id="GO:0008061">
    <property type="term" value="F:chitin binding"/>
    <property type="evidence" value="ECO:0007669"/>
    <property type="project" value="InterPro"/>
</dbReference>
<evidence type="ECO:0000256" key="1">
    <source>
        <dbReference type="SAM" id="MobiDB-lite"/>
    </source>
</evidence>
<dbReference type="EMBL" id="CAJDYZ010012387">
    <property type="protein sequence ID" value="CAD1480651.1"/>
    <property type="molecule type" value="Genomic_DNA"/>
</dbReference>
<name>A0A6V7HJK4_9HYME</name>
<protein>
    <recommendedName>
        <fullName evidence="2">Chitin-binding type-2 domain-containing protein</fullName>
    </recommendedName>
</protein>
<dbReference type="SMART" id="SM00494">
    <property type="entry name" value="ChtBD2"/>
    <property type="match status" value="1"/>
</dbReference>
<feature type="region of interest" description="Disordered" evidence="1">
    <location>
        <begin position="77"/>
        <end position="98"/>
    </location>
</feature>
<dbReference type="InterPro" id="IPR002557">
    <property type="entry name" value="Chitin-bd_dom"/>
</dbReference>
<dbReference type="PROSITE" id="PS50940">
    <property type="entry name" value="CHIT_BIND_II"/>
    <property type="match status" value="1"/>
</dbReference>
<organism evidence="3 4">
    <name type="scientific">Heterotrigona itama</name>
    <dbReference type="NCBI Taxonomy" id="395501"/>
    <lineage>
        <taxon>Eukaryota</taxon>
        <taxon>Metazoa</taxon>
        <taxon>Ecdysozoa</taxon>
        <taxon>Arthropoda</taxon>
        <taxon>Hexapoda</taxon>
        <taxon>Insecta</taxon>
        <taxon>Pterygota</taxon>
        <taxon>Neoptera</taxon>
        <taxon>Endopterygota</taxon>
        <taxon>Hymenoptera</taxon>
        <taxon>Apocrita</taxon>
        <taxon>Aculeata</taxon>
        <taxon>Apoidea</taxon>
        <taxon>Anthophila</taxon>
        <taxon>Apidae</taxon>
        <taxon>Heterotrigona</taxon>
    </lineage>
</organism>
<evidence type="ECO:0000313" key="3">
    <source>
        <dbReference type="EMBL" id="CAD1480651.1"/>
    </source>
</evidence>
<dbReference type="SUPFAM" id="SSF57625">
    <property type="entry name" value="Invertebrate chitin-binding proteins"/>
    <property type="match status" value="1"/>
</dbReference>
<gene>
    <name evidence="3" type="ORF">MHI_LOCUS955342</name>
</gene>
<keyword evidence="4" id="KW-1185">Reference proteome</keyword>
<dbReference type="GO" id="GO:0005576">
    <property type="term" value="C:extracellular region"/>
    <property type="evidence" value="ECO:0007669"/>
    <property type="project" value="InterPro"/>
</dbReference>
<dbReference type="Pfam" id="PF01607">
    <property type="entry name" value="CBM_14"/>
    <property type="match status" value="1"/>
</dbReference>
<reference evidence="3" key="1">
    <citation type="submission" date="2020-07" db="EMBL/GenBank/DDBJ databases">
        <authorList>
            <person name="Nazaruddin N."/>
        </authorList>
    </citation>
    <scope>NUCLEOTIDE SEQUENCE</scope>
</reference>